<dbReference type="PANTHER" id="PTHR23505:SF79">
    <property type="entry name" value="PROTEIN SPINSTER"/>
    <property type="match status" value="1"/>
</dbReference>
<keyword evidence="3 6" id="KW-0812">Transmembrane</keyword>
<keyword evidence="5 6" id="KW-0472">Membrane</keyword>
<dbReference type="Proteomes" id="UP000439522">
    <property type="component" value="Unassembled WGS sequence"/>
</dbReference>
<feature type="transmembrane region" description="Helical" evidence="6">
    <location>
        <begin position="166"/>
        <end position="186"/>
    </location>
</feature>
<dbReference type="RefSeq" id="WP_160610844.1">
    <property type="nucleotide sequence ID" value="NZ_WTZA01000001.1"/>
</dbReference>
<dbReference type="InterPro" id="IPR036259">
    <property type="entry name" value="MFS_trans_sf"/>
</dbReference>
<sequence length="423" mass="44126">MSRLRRHSPALALTILTAIGTIGFVDRIVVNALVEPLKAEFGLSDAQIGLLGFAYSSLNIVLGVAIARLAERRRRLTLTAIGTMLWSVAATACGFVTGWQQLLGARVAVGVGEAVGLPANQSVIADYYPPNRRASAMSILLLAAPLGALIGMAGGGIVAQYWGWRWAFIVTGLPGILLAVAVWLFVAEPVRGAHDPDFGDHVPPMRAVLRRLTGLPSARNLIIGSALASMVGFGLIAFLSALMTRRFGLPVGEAGLMTALAASLPAAISVAAGGAIADRLAPRWPSAYATFPALCLLVSAPLFAIGMMRSDMASFLALTALSTLLLFTFLGATAGTIQNMLDTRMRATGHALANIFTGMVGGLGPVIVGWLSDRLAASGMTSDGALGLAMAGTALMSWWAAAHYLRAARSLERDLLAVREGRA</sequence>
<evidence type="ECO:0000313" key="9">
    <source>
        <dbReference type="Proteomes" id="UP000439522"/>
    </source>
</evidence>
<dbReference type="Pfam" id="PF07690">
    <property type="entry name" value="MFS_1"/>
    <property type="match status" value="1"/>
</dbReference>
<organism evidence="8 9">
    <name type="scientific">Tsuneonella aeria</name>
    <dbReference type="NCBI Taxonomy" id="1837929"/>
    <lineage>
        <taxon>Bacteria</taxon>
        <taxon>Pseudomonadati</taxon>
        <taxon>Pseudomonadota</taxon>
        <taxon>Alphaproteobacteria</taxon>
        <taxon>Sphingomonadales</taxon>
        <taxon>Erythrobacteraceae</taxon>
        <taxon>Tsuneonella</taxon>
    </lineage>
</organism>
<dbReference type="EMBL" id="WTZA01000001">
    <property type="protein sequence ID" value="MXO75171.1"/>
    <property type="molecule type" value="Genomic_DNA"/>
</dbReference>
<evidence type="ECO:0000256" key="4">
    <source>
        <dbReference type="ARBA" id="ARBA00022989"/>
    </source>
</evidence>
<dbReference type="PROSITE" id="PS50850">
    <property type="entry name" value="MFS"/>
    <property type="match status" value="1"/>
</dbReference>
<accession>A0A6I4TCY2</accession>
<comment type="subcellular location">
    <subcellularLocation>
        <location evidence="1">Membrane</location>
        <topology evidence="1">Multi-pass membrane protein</topology>
    </subcellularLocation>
</comment>
<dbReference type="GO" id="GO:0022857">
    <property type="term" value="F:transmembrane transporter activity"/>
    <property type="evidence" value="ECO:0007669"/>
    <property type="project" value="InterPro"/>
</dbReference>
<feature type="transmembrane region" description="Helical" evidence="6">
    <location>
        <begin position="12"/>
        <end position="34"/>
    </location>
</feature>
<protein>
    <submittedName>
        <fullName evidence="8">MFS transporter</fullName>
    </submittedName>
</protein>
<evidence type="ECO:0000259" key="7">
    <source>
        <dbReference type="PROSITE" id="PS50850"/>
    </source>
</evidence>
<dbReference type="InterPro" id="IPR044770">
    <property type="entry name" value="MFS_spinster-like"/>
</dbReference>
<feature type="transmembrane region" description="Helical" evidence="6">
    <location>
        <begin position="315"/>
        <end position="337"/>
    </location>
</feature>
<proteinExistence type="predicted"/>
<evidence type="ECO:0000256" key="3">
    <source>
        <dbReference type="ARBA" id="ARBA00022692"/>
    </source>
</evidence>
<feature type="transmembrane region" description="Helical" evidence="6">
    <location>
        <begin position="46"/>
        <end position="66"/>
    </location>
</feature>
<dbReference type="PANTHER" id="PTHR23505">
    <property type="entry name" value="SPINSTER"/>
    <property type="match status" value="1"/>
</dbReference>
<feature type="transmembrane region" description="Helical" evidence="6">
    <location>
        <begin position="384"/>
        <end position="405"/>
    </location>
</feature>
<dbReference type="InterPro" id="IPR020846">
    <property type="entry name" value="MFS_dom"/>
</dbReference>
<dbReference type="OrthoDB" id="7400989at2"/>
<dbReference type="SUPFAM" id="SSF103473">
    <property type="entry name" value="MFS general substrate transporter"/>
    <property type="match status" value="1"/>
</dbReference>
<name>A0A6I4TCY2_9SPHN</name>
<keyword evidence="2" id="KW-0813">Transport</keyword>
<feature type="transmembrane region" description="Helical" evidence="6">
    <location>
        <begin position="254"/>
        <end position="277"/>
    </location>
</feature>
<comment type="caution">
    <text evidence="8">The sequence shown here is derived from an EMBL/GenBank/DDBJ whole genome shotgun (WGS) entry which is preliminary data.</text>
</comment>
<keyword evidence="4 6" id="KW-1133">Transmembrane helix</keyword>
<feature type="domain" description="Major facilitator superfamily (MFS) profile" evidence="7">
    <location>
        <begin position="12"/>
        <end position="409"/>
    </location>
</feature>
<reference evidence="8 9" key="1">
    <citation type="submission" date="2019-12" db="EMBL/GenBank/DDBJ databases">
        <title>Genomic-based taxomic classification of the family Erythrobacteraceae.</title>
        <authorList>
            <person name="Xu L."/>
        </authorList>
    </citation>
    <scope>NUCLEOTIDE SEQUENCE [LARGE SCALE GENOMIC DNA]</scope>
    <source>
        <strain evidence="8 9">100921-2</strain>
    </source>
</reference>
<feature type="transmembrane region" description="Helical" evidence="6">
    <location>
        <begin position="289"/>
        <end position="308"/>
    </location>
</feature>
<feature type="transmembrane region" description="Helical" evidence="6">
    <location>
        <begin position="136"/>
        <end position="159"/>
    </location>
</feature>
<feature type="transmembrane region" description="Helical" evidence="6">
    <location>
        <begin position="349"/>
        <end position="372"/>
    </location>
</feature>
<evidence type="ECO:0000313" key="8">
    <source>
        <dbReference type="EMBL" id="MXO75171.1"/>
    </source>
</evidence>
<evidence type="ECO:0000256" key="5">
    <source>
        <dbReference type="ARBA" id="ARBA00023136"/>
    </source>
</evidence>
<keyword evidence="9" id="KW-1185">Reference proteome</keyword>
<evidence type="ECO:0000256" key="6">
    <source>
        <dbReference type="SAM" id="Phobius"/>
    </source>
</evidence>
<evidence type="ECO:0000256" key="2">
    <source>
        <dbReference type="ARBA" id="ARBA00022448"/>
    </source>
</evidence>
<gene>
    <name evidence="8" type="ORF">GRI40_08075</name>
</gene>
<dbReference type="GO" id="GO:0016020">
    <property type="term" value="C:membrane"/>
    <property type="evidence" value="ECO:0007669"/>
    <property type="project" value="UniProtKB-SubCell"/>
</dbReference>
<dbReference type="Gene3D" id="1.20.1250.20">
    <property type="entry name" value="MFS general substrate transporter like domains"/>
    <property type="match status" value="1"/>
</dbReference>
<dbReference type="InterPro" id="IPR011701">
    <property type="entry name" value="MFS"/>
</dbReference>
<dbReference type="AlphaFoldDB" id="A0A6I4TCY2"/>
<evidence type="ECO:0000256" key="1">
    <source>
        <dbReference type="ARBA" id="ARBA00004141"/>
    </source>
</evidence>
<feature type="transmembrane region" description="Helical" evidence="6">
    <location>
        <begin position="78"/>
        <end position="99"/>
    </location>
</feature>
<feature type="transmembrane region" description="Helical" evidence="6">
    <location>
        <begin position="221"/>
        <end position="242"/>
    </location>
</feature>